<keyword evidence="1" id="KW-0812">Transmembrane</keyword>
<proteinExistence type="predicted"/>
<evidence type="ECO:0000313" key="3">
    <source>
        <dbReference type="EMBL" id="QWG05253.1"/>
    </source>
</evidence>
<keyword evidence="1" id="KW-0472">Membrane</keyword>
<organism evidence="3 4">
    <name type="scientific">Flammeovirga yaeyamensis</name>
    <dbReference type="NCBI Taxonomy" id="367791"/>
    <lineage>
        <taxon>Bacteria</taxon>
        <taxon>Pseudomonadati</taxon>
        <taxon>Bacteroidota</taxon>
        <taxon>Cytophagia</taxon>
        <taxon>Cytophagales</taxon>
        <taxon>Flammeovirgaceae</taxon>
        <taxon>Flammeovirga</taxon>
    </lineage>
</organism>
<feature type="transmembrane region" description="Helical" evidence="1">
    <location>
        <begin position="7"/>
        <end position="28"/>
    </location>
</feature>
<dbReference type="PROSITE" id="PS50287">
    <property type="entry name" value="SRCR_2"/>
    <property type="match status" value="1"/>
</dbReference>
<feature type="domain" description="SRCR" evidence="2">
    <location>
        <begin position="107"/>
        <end position="149"/>
    </location>
</feature>
<sequence length="149" mass="17303">MAKIPKSILPILVFSLSTLLFPLDLIGIRYQCTGTEIFPDFYASPFIYKSTSLATSMAYDYYILGLLGNTLVWGFFFFSIHQLIVHFIGKRKTLIKLYKLVLASLYIFLLIGNILEIQVSIQRIEWSIDIEEEAKLWGNVCEPQWFYQN</sequence>
<name>A0AAX1NFD6_9BACT</name>
<evidence type="ECO:0000259" key="2">
    <source>
        <dbReference type="PROSITE" id="PS50287"/>
    </source>
</evidence>
<dbReference type="RefSeq" id="WP_169662080.1">
    <property type="nucleotide sequence ID" value="NZ_CP076133.1"/>
</dbReference>
<feature type="transmembrane region" description="Helical" evidence="1">
    <location>
        <begin position="61"/>
        <end position="85"/>
    </location>
</feature>
<dbReference type="AlphaFoldDB" id="A0AAX1NFD6"/>
<evidence type="ECO:0000313" key="4">
    <source>
        <dbReference type="Proteomes" id="UP000678679"/>
    </source>
</evidence>
<accession>A0AAX1NFD6</accession>
<keyword evidence="1" id="KW-1133">Transmembrane helix</keyword>
<dbReference type="GO" id="GO:0016020">
    <property type="term" value="C:membrane"/>
    <property type="evidence" value="ECO:0007669"/>
    <property type="project" value="InterPro"/>
</dbReference>
<evidence type="ECO:0000256" key="1">
    <source>
        <dbReference type="SAM" id="Phobius"/>
    </source>
</evidence>
<dbReference type="InterPro" id="IPR001190">
    <property type="entry name" value="SRCR"/>
</dbReference>
<feature type="transmembrane region" description="Helical" evidence="1">
    <location>
        <begin position="97"/>
        <end position="115"/>
    </location>
</feature>
<keyword evidence="4" id="KW-1185">Reference proteome</keyword>
<reference evidence="3 4" key="1">
    <citation type="submission" date="2021-05" db="EMBL/GenBank/DDBJ databases">
        <title>Comparative genomic studies on the polysaccharide-degrading batcterial strains of the Flammeovirga genus.</title>
        <authorList>
            <person name="Zewei F."/>
            <person name="Zheng Z."/>
            <person name="Yu L."/>
            <person name="Ruyue G."/>
            <person name="Yanhong M."/>
            <person name="Yuanyuan C."/>
            <person name="Jingyan G."/>
            <person name="Wenjun H."/>
        </authorList>
    </citation>
    <scope>NUCLEOTIDE SEQUENCE [LARGE SCALE GENOMIC DNA]</scope>
    <source>
        <strain evidence="3 4">NBRC:100898</strain>
    </source>
</reference>
<dbReference type="EMBL" id="CP076133">
    <property type="protein sequence ID" value="QWG05253.1"/>
    <property type="molecule type" value="Genomic_DNA"/>
</dbReference>
<protein>
    <recommendedName>
        <fullName evidence="2">SRCR domain-containing protein</fullName>
    </recommendedName>
</protein>
<dbReference type="KEGG" id="fya:KMW28_22800"/>
<dbReference type="Proteomes" id="UP000678679">
    <property type="component" value="Chromosome 2"/>
</dbReference>
<gene>
    <name evidence="3" type="ORF">KMW28_22800</name>
</gene>